<name>A0A2C5Y2G0_9HYPO</name>
<reference evidence="2 3" key="1">
    <citation type="submission" date="2017-06" db="EMBL/GenBank/DDBJ databases">
        <title>Ant-infecting Ophiocordyceps genomes reveal a high diversity of potential behavioral manipulation genes and a possible major role for enterotoxins.</title>
        <authorList>
            <person name="De Bekker C."/>
            <person name="Evans H.C."/>
            <person name="Brachmann A."/>
            <person name="Hughes D.P."/>
        </authorList>
    </citation>
    <scope>NUCLEOTIDE SEQUENCE [LARGE SCALE GENOMIC DNA]</scope>
    <source>
        <strain evidence="2 3">Map64</strain>
    </source>
</reference>
<accession>A0A2C5Y2G0</accession>
<dbReference type="AlphaFoldDB" id="A0A2C5Y2G0"/>
<comment type="caution">
    <text evidence="2">The sequence shown here is derived from an EMBL/GenBank/DDBJ whole genome shotgun (WGS) entry which is preliminary data.</text>
</comment>
<keyword evidence="1" id="KW-0732">Signal</keyword>
<organism evidence="2 3">
    <name type="scientific">Ophiocordyceps australis</name>
    <dbReference type="NCBI Taxonomy" id="1399860"/>
    <lineage>
        <taxon>Eukaryota</taxon>
        <taxon>Fungi</taxon>
        <taxon>Dikarya</taxon>
        <taxon>Ascomycota</taxon>
        <taxon>Pezizomycotina</taxon>
        <taxon>Sordariomycetes</taxon>
        <taxon>Hypocreomycetidae</taxon>
        <taxon>Hypocreales</taxon>
        <taxon>Ophiocordycipitaceae</taxon>
        <taxon>Ophiocordyceps</taxon>
    </lineage>
</organism>
<gene>
    <name evidence="2" type="ORF">CDD81_393</name>
</gene>
<proteinExistence type="predicted"/>
<evidence type="ECO:0000256" key="1">
    <source>
        <dbReference type="SAM" id="SignalP"/>
    </source>
</evidence>
<feature type="chain" id="PRO_5012360960" evidence="1">
    <location>
        <begin position="19"/>
        <end position="113"/>
    </location>
</feature>
<dbReference type="EMBL" id="NJET01000104">
    <property type="protein sequence ID" value="PHH61422.1"/>
    <property type="molecule type" value="Genomic_DNA"/>
</dbReference>
<protein>
    <submittedName>
        <fullName evidence="2">Uncharacterized protein</fullName>
    </submittedName>
</protein>
<feature type="signal peptide" evidence="1">
    <location>
        <begin position="1"/>
        <end position="18"/>
    </location>
</feature>
<dbReference type="Proteomes" id="UP000226192">
    <property type="component" value="Unassembled WGS sequence"/>
</dbReference>
<keyword evidence="3" id="KW-1185">Reference proteome</keyword>
<evidence type="ECO:0000313" key="3">
    <source>
        <dbReference type="Proteomes" id="UP000226192"/>
    </source>
</evidence>
<evidence type="ECO:0000313" key="2">
    <source>
        <dbReference type="EMBL" id="PHH61422.1"/>
    </source>
</evidence>
<sequence length="113" mass="12512">MLPMLLLHGGLLLPASKAGRRRPGPFHHWSVRVKRPFQNLEARNPTCSLARQTLISPPACPGPFFLQGILPGIRYQPARFSDNGLFAYQPACPALTRMPWWPSSIPDNIALSG</sequence>